<evidence type="ECO:0000256" key="4">
    <source>
        <dbReference type="PIRSR" id="PIRSR600821-50"/>
    </source>
</evidence>
<dbReference type="RefSeq" id="WP_124845114.1">
    <property type="nucleotide sequence ID" value="NZ_RQZG01000012.1"/>
</dbReference>
<keyword evidence="3" id="KW-0413">Isomerase</keyword>
<comment type="cofactor">
    <cofactor evidence="1 4">
        <name>pyridoxal 5'-phosphate</name>
        <dbReference type="ChEBI" id="CHEBI:597326"/>
    </cofactor>
</comment>
<dbReference type="GO" id="GO:0006522">
    <property type="term" value="P:alanine metabolic process"/>
    <property type="evidence" value="ECO:0007669"/>
    <property type="project" value="InterPro"/>
</dbReference>
<dbReference type="Pfam" id="PF01168">
    <property type="entry name" value="Ala_racemase_N"/>
    <property type="match status" value="1"/>
</dbReference>
<dbReference type="Gene3D" id="2.40.37.10">
    <property type="entry name" value="Lyase, Ornithine Decarboxylase, Chain A, domain 1"/>
    <property type="match status" value="1"/>
</dbReference>
<dbReference type="SUPFAM" id="SSF51419">
    <property type="entry name" value="PLP-binding barrel"/>
    <property type="match status" value="1"/>
</dbReference>
<sequence length="341" mass="36914">MTLSLNIDTRAWRANVKAVHDEFPGLVPVAKGNGYGFGLDVLAREAARMNDDCIAVGIAQEVAVVRAAGWSRDVVVLNPWRPFDPVATALLEDPGVISTISRLEDLDEVSRSHPRARVLVEIRTSMNRHGITAEEIASVGLGSLTFEGWSLHFPPTGVLAEAQQLASAAVAQQRGAVWVSHLNALDYRRLRTHLGVRTRMRMGTRLWMGEPTALTTTATVLDVHRTSRGSRHGYHQMRASRDGWIVVVSGGTAHGVALAAPPSQKSLRSRGVTVAQGMLDAVGMSLSPFTVAGKKRPFAEPPHMHASMLFVGGAEPGVKVGDEVPVTCRLTTTTFDELRWN</sequence>
<evidence type="ECO:0000313" key="7">
    <source>
        <dbReference type="Proteomes" id="UP000280819"/>
    </source>
</evidence>
<dbReference type="AlphaFoldDB" id="A0A3P1T4F6"/>
<evidence type="ECO:0000313" key="6">
    <source>
        <dbReference type="EMBL" id="RRD04259.1"/>
    </source>
</evidence>
<dbReference type="EMBL" id="RQZG01000012">
    <property type="protein sequence ID" value="RRD04259.1"/>
    <property type="molecule type" value="Genomic_DNA"/>
</dbReference>
<keyword evidence="2 4" id="KW-0663">Pyridoxal phosphate</keyword>
<dbReference type="Proteomes" id="UP000280819">
    <property type="component" value="Unassembled WGS sequence"/>
</dbReference>
<dbReference type="InterPro" id="IPR000821">
    <property type="entry name" value="Ala_racemase"/>
</dbReference>
<dbReference type="InterPro" id="IPR001608">
    <property type="entry name" value="Ala_racemase_N"/>
</dbReference>
<organism evidence="6 7">
    <name type="scientific">Arachnia propionica</name>
    <dbReference type="NCBI Taxonomy" id="1750"/>
    <lineage>
        <taxon>Bacteria</taxon>
        <taxon>Bacillati</taxon>
        <taxon>Actinomycetota</taxon>
        <taxon>Actinomycetes</taxon>
        <taxon>Propionibacteriales</taxon>
        <taxon>Propionibacteriaceae</taxon>
        <taxon>Arachnia</taxon>
    </lineage>
</organism>
<gene>
    <name evidence="6" type="ORF">EII34_10510</name>
</gene>
<evidence type="ECO:0000256" key="1">
    <source>
        <dbReference type="ARBA" id="ARBA00001933"/>
    </source>
</evidence>
<dbReference type="PANTHER" id="PTHR30511">
    <property type="entry name" value="ALANINE RACEMASE"/>
    <property type="match status" value="1"/>
</dbReference>
<dbReference type="GO" id="GO:0008784">
    <property type="term" value="F:alanine racemase activity"/>
    <property type="evidence" value="ECO:0007669"/>
    <property type="project" value="InterPro"/>
</dbReference>
<dbReference type="PANTHER" id="PTHR30511:SF0">
    <property type="entry name" value="ALANINE RACEMASE, CATABOLIC-RELATED"/>
    <property type="match status" value="1"/>
</dbReference>
<dbReference type="Gene3D" id="3.20.20.10">
    <property type="entry name" value="Alanine racemase"/>
    <property type="match status" value="1"/>
</dbReference>
<dbReference type="GO" id="GO:0030170">
    <property type="term" value="F:pyridoxal phosphate binding"/>
    <property type="evidence" value="ECO:0007669"/>
    <property type="project" value="TreeGrafter"/>
</dbReference>
<dbReference type="InterPro" id="IPR029066">
    <property type="entry name" value="PLP-binding_barrel"/>
</dbReference>
<dbReference type="OrthoDB" id="2986620at2"/>
<feature type="modified residue" description="N6-(pyridoxal phosphate)lysine" evidence="4">
    <location>
        <position position="31"/>
    </location>
</feature>
<feature type="domain" description="Alanine racemase N-terminal" evidence="5">
    <location>
        <begin position="7"/>
        <end position="139"/>
    </location>
</feature>
<dbReference type="GO" id="GO:0005829">
    <property type="term" value="C:cytosol"/>
    <property type="evidence" value="ECO:0007669"/>
    <property type="project" value="TreeGrafter"/>
</dbReference>
<protein>
    <submittedName>
        <fullName evidence="6">Alanine racemase</fullName>
    </submittedName>
</protein>
<evidence type="ECO:0000256" key="2">
    <source>
        <dbReference type="ARBA" id="ARBA00022898"/>
    </source>
</evidence>
<reference evidence="6 7" key="1">
    <citation type="submission" date="2018-11" db="EMBL/GenBank/DDBJ databases">
        <title>Genomes From Bacteria Associated with the Canine Oral Cavity: a Test Case for Automated Genome-Based Taxonomic Assignment.</title>
        <authorList>
            <person name="Coil D.A."/>
            <person name="Jospin G."/>
            <person name="Darling A.E."/>
            <person name="Wallis C."/>
            <person name="Davis I.J."/>
            <person name="Harris S."/>
            <person name="Eisen J.A."/>
            <person name="Holcombe L.J."/>
            <person name="O'Flynn C."/>
        </authorList>
    </citation>
    <scope>NUCLEOTIDE SEQUENCE [LARGE SCALE GENOMIC DNA]</scope>
    <source>
        <strain evidence="6 7">OH887_COT-365</strain>
    </source>
</reference>
<accession>A0A3P1T4F6</accession>
<dbReference type="InterPro" id="IPR009006">
    <property type="entry name" value="Ala_racemase/Decarboxylase_C"/>
</dbReference>
<evidence type="ECO:0000259" key="5">
    <source>
        <dbReference type="Pfam" id="PF01168"/>
    </source>
</evidence>
<name>A0A3P1T4F6_9ACTN</name>
<proteinExistence type="predicted"/>
<dbReference type="PRINTS" id="PR00992">
    <property type="entry name" value="ALARACEMASE"/>
</dbReference>
<evidence type="ECO:0000256" key="3">
    <source>
        <dbReference type="ARBA" id="ARBA00023235"/>
    </source>
</evidence>
<comment type="caution">
    <text evidence="6">The sequence shown here is derived from an EMBL/GenBank/DDBJ whole genome shotgun (WGS) entry which is preliminary data.</text>
</comment>